<accession>A0A3B0R3H8</accession>
<gene>
    <name evidence="1" type="ORF">MNBD_ALPHA02-1120</name>
</gene>
<organism evidence="1">
    <name type="scientific">hydrothermal vent metagenome</name>
    <dbReference type="NCBI Taxonomy" id="652676"/>
    <lineage>
        <taxon>unclassified sequences</taxon>
        <taxon>metagenomes</taxon>
        <taxon>ecological metagenomes</taxon>
    </lineage>
</organism>
<evidence type="ECO:0000313" key="1">
    <source>
        <dbReference type="EMBL" id="VAV87830.1"/>
    </source>
</evidence>
<proteinExistence type="predicted"/>
<reference evidence="1" key="1">
    <citation type="submission" date="2018-06" db="EMBL/GenBank/DDBJ databases">
        <authorList>
            <person name="Zhirakovskaya E."/>
        </authorList>
    </citation>
    <scope>NUCLEOTIDE SEQUENCE</scope>
</reference>
<dbReference type="EMBL" id="UOED01000030">
    <property type="protein sequence ID" value="VAV87830.1"/>
    <property type="molecule type" value="Genomic_DNA"/>
</dbReference>
<dbReference type="AlphaFoldDB" id="A0A3B0R3H8"/>
<sequence length="69" mass="7958">MNVKRIEFTPKQAKSCETSLANMINTLSQLCHDTKEAELELVSLHLDIAFAELTEHHFKKMLKFNNAVR</sequence>
<name>A0A3B0R3H8_9ZZZZ</name>
<protein>
    <submittedName>
        <fullName evidence="1">Uncharacterized protein</fullName>
    </submittedName>
</protein>